<keyword evidence="4" id="KW-1185">Reference proteome</keyword>
<feature type="compositionally biased region" description="Basic residues" evidence="1">
    <location>
        <begin position="500"/>
        <end position="515"/>
    </location>
</feature>
<feature type="compositionally biased region" description="Acidic residues" evidence="1">
    <location>
        <begin position="238"/>
        <end position="259"/>
    </location>
</feature>
<feature type="region of interest" description="Disordered" evidence="1">
    <location>
        <begin position="459"/>
        <end position="484"/>
    </location>
</feature>
<dbReference type="STRING" id="4565.A0A3B6PJQ9"/>
<dbReference type="GO" id="GO:0006364">
    <property type="term" value="P:rRNA processing"/>
    <property type="evidence" value="ECO:0000318"/>
    <property type="project" value="GO_Central"/>
</dbReference>
<dbReference type="PaxDb" id="4565-Traes_6BS_588C1778B.1"/>
<evidence type="ECO:0000256" key="1">
    <source>
        <dbReference type="SAM" id="MobiDB-lite"/>
    </source>
</evidence>
<dbReference type="Pfam" id="PF25121">
    <property type="entry name" value="RRM_ESF1"/>
    <property type="match status" value="1"/>
</dbReference>
<dbReference type="InterPro" id="IPR039754">
    <property type="entry name" value="Esf1"/>
</dbReference>
<dbReference type="Proteomes" id="UP000019116">
    <property type="component" value="Chromosome 6B"/>
</dbReference>
<feature type="region of interest" description="Disordered" evidence="1">
    <location>
        <begin position="1"/>
        <end position="29"/>
    </location>
</feature>
<dbReference type="RefSeq" id="XP_044409095.1">
    <property type="nucleotide sequence ID" value="XM_044553160.1"/>
</dbReference>
<feature type="region of interest" description="Disordered" evidence="1">
    <location>
        <begin position="122"/>
        <end position="141"/>
    </location>
</feature>
<feature type="domain" description="ESF1 RRM" evidence="2">
    <location>
        <begin position="168"/>
        <end position="326"/>
    </location>
</feature>
<reference evidence="3" key="2">
    <citation type="submission" date="2018-10" db="UniProtKB">
        <authorList>
            <consortium name="EnsemblPlants"/>
        </authorList>
    </citation>
    <scope>IDENTIFICATION</scope>
</reference>
<gene>
    <name evidence="3" type="primary">LOC123133749</name>
</gene>
<dbReference type="PANTHER" id="PTHR12202">
    <property type="entry name" value="ESF1 HOMOLOG"/>
    <property type="match status" value="1"/>
</dbReference>
<dbReference type="EnsemblPlants" id="TraesCS6B02G129900.1">
    <property type="protein sequence ID" value="TraesCS6B02G129900.1"/>
    <property type="gene ID" value="TraesCS6B02G129900"/>
</dbReference>
<feature type="region of interest" description="Disordered" evidence="1">
    <location>
        <begin position="499"/>
        <end position="530"/>
    </location>
</feature>
<dbReference type="OrthoDB" id="431825at2759"/>
<dbReference type="GO" id="GO:0003723">
    <property type="term" value="F:RNA binding"/>
    <property type="evidence" value="ECO:0000318"/>
    <property type="project" value="GO_Central"/>
</dbReference>
<dbReference type="PANTHER" id="PTHR12202:SF0">
    <property type="entry name" value="ESF1 HOMOLOG"/>
    <property type="match status" value="1"/>
</dbReference>
<evidence type="ECO:0000313" key="4">
    <source>
        <dbReference type="Proteomes" id="UP000019116"/>
    </source>
</evidence>
<dbReference type="GeneID" id="123133749"/>
<dbReference type="KEGG" id="taes:123133749"/>
<organism evidence="3">
    <name type="scientific">Triticum aestivum</name>
    <name type="common">Wheat</name>
    <dbReference type="NCBI Taxonomy" id="4565"/>
    <lineage>
        <taxon>Eukaryota</taxon>
        <taxon>Viridiplantae</taxon>
        <taxon>Streptophyta</taxon>
        <taxon>Embryophyta</taxon>
        <taxon>Tracheophyta</taxon>
        <taxon>Spermatophyta</taxon>
        <taxon>Magnoliopsida</taxon>
        <taxon>Liliopsida</taxon>
        <taxon>Poales</taxon>
        <taxon>Poaceae</taxon>
        <taxon>BOP clade</taxon>
        <taxon>Pooideae</taxon>
        <taxon>Triticodae</taxon>
        <taxon>Triticeae</taxon>
        <taxon>Triticinae</taxon>
        <taxon>Triticum</taxon>
    </lineage>
</organism>
<name>A0A3B6PJQ9_WHEAT</name>
<proteinExistence type="predicted"/>
<feature type="compositionally biased region" description="Polar residues" evidence="1">
    <location>
        <begin position="516"/>
        <end position="530"/>
    </location>
</feature>
<dbReference type="InterPro" id="IPR056750">
    <property type="entry name" value="RRM_ESF1"/>
</dbReference>
<dbReference type="OMA" id="KTIWEMH"/>
<protein>
    <recommendedName>
        <fullName evidence="2">ESF1 RRM domain-containing protein</fullName>
    </recommendedName>
</protein>
<dbReference type="Gramene" id="TraesCS6B03G0325800.1">
    <property type="protein sequence ID" value="TraesCS6B03G0325800.1.CDS"/>
    <property type="gene ID" value="TraesCS6B03G0325800"/>
</dbReference>
<dbReference type="AlphaFoldDB" id="A0A3B6PJQ9"/>
<evidence type="ECO:0000313" key="3">
    <source>
        <dbReference type="EnsemblPlants" id="TraesCS6B02G129900.1"/>
    </source>
</evidence>
<evidence type="ECO:0000259" key="2">
    <source>
        <dbReference type="Pfam" id="PF25121"/>
    </source>
</evidence>
<feature type="region of interest" description="Disordered" evidence="1">
    <location>
        <begin position="226"/>
        <end position="261"/>
    </location>
</feature>
<accession>A0A3B6PJQ9</accession>
<dbReference type="Gramene" id="TraesCS6B02G129900.1">
    <property type="protein sequence ID" value="TraesCS6B02G129900.1"/>
    <property type="gene ID" value="TraesCS6B02G129900"/>
</dbReference>
<feature type="region of interest" description="Disordered" evidence="1">
    <location>
        <begin position="81"/>
        <end position="116"/>
    </location>
</feature>
<reference evidence="3" key="1">
    <citation type="submission" date="2018-08" db="EMBL/GenBank/DDBJ databases">
        <authorList>
            <person name="Rossello M."/>
        </authorList>
    </citation>
    <scope>NUCLEOTIDE SEQUENCE [LARGE SCALE GENOMIC DNA]</scope>
    <source>
        <strain evidence="3">cv. Chinese Spring</strain>
    </source>
</reference>
<sequence>MEDERCAAARTDPTSRPMRRKEAKVALGSKMKRAMEDERFTAARTDPRFRQMRRKEAKVAIDSRFTPMLTDPMFDSSLVDKRGRRRKKSAGENPILHYYLNEEAGDEKDKDKTEQEELICEEEDHALEQESPSSDDEEDGHDQYFVGCDVAHHLMSRHDDTHVIDKETHRLAVVNMDWDHIKAVDLYMVMTSCIPEGGRVLSVSIYPTEFGLKCMNIETTEGPSALFGADGYGGDDGGKDDDSDDGYGDGEEDELDSETENNKLRTYGLNKLRYYYAVVVCDSSATADHIYTTLDGTEFLKTANVFDLQFIYDSMEFKYPAHDVATEAPLSYKDPDFETCPSQHTKVKPTWDDDEPDCKILRETFEHKFDDIYKYIESDESASEDVDDSGYRSRPNGVSIWKLTNKDRLALLLEGNKSDVEQRHDQDMEVTFNMELKDFSRCILERKGIETKTIWEMHQGKMKEKQKGRKRWPKDDDDYSNKDSADDFLDEKLFEEAKPMKKPKVKAKGKGKTRLQRNIMSQKQLKSLRK</sequence>